<keyword evidence="3" id="KW-1185">Reference proteome</keyword>
<gene>
    <name evidence="2" type="ORF">HPB48_018463</name>
</gene>
<accession>A0A9J6FB87</accession>
<name>A0A9J6FB87_HAELO</name>
<dbReference type="AlphaFoldDB" id="A0A9J6FB87"/>
<evidence type="ECO:0000259" key="1">
    <source>
        <dbReference type="Pfam" id="PF25298"/>
    </source>
</evidence>
<dbReference type="Pfam" id="PF25298">
    <property type="entry name" value="Baculo_FP_2nd"/>
    <property type="match status" value="1"/>
</dbReference>
<evidence type="ECO:0000313" key="3">
    <source>
        <dbReference type="Proteomes" id="UP000821853"/>
    </source>
</evidence>
<dbReference type="Proteomes" id="UP000821853">
    <property type="component" value="Chromosome 1"/>
</dbReference>
<dbReference type="OrthoDB" id="7454255at2759"/>
<proteinExistence type="predicted"/>
<comment type="caution">
    <text evidence="2">The sequence shown here is derived from an EMBL/GenBank/DDBJ whole genome shotgun (WGS) entry which is preliminary data.</text>
</comment>
<evidence type="ECO:0000313" key="2">
    <source>
        <dbReference type="EMBL" id="KAH9359975.1"/>
    </source>
</evidence>
<dbReference type="EMBL" id="JABSTR010000001">
    <property type="protein sequence ID" value="KAH9359975.1"/>
    <property type="molecule type" value="Genomic_DNA"/>
</dbReference>
<dbReference type="InterPro" id="IPR057251">
    <property type="entry name" value="FP_C"/>
</dbReference>
<sequence>MLGFEVSSPVFVNEHLTRYGKQLLGAAIKKKKEAGWRYVWTAAGKIYARRNEGSPALRIFSIDDLEKMTSIQDTPK</sequence>
<protein>
    <recommendedName>
        <fullName evidence="1">FP protein C-terminal domain-containing protein</fullName>
    </recommendedName>
</protein>
<organism evidence="2 3">
    <name type="scientific">Haemaphysalis longicornis</name>
    <name type="common">Bush tick</name>
    <dbReference type="NCBI Taxonomy" id="44386"/>
    <lineage>
        <taxon>Eukaryota</taxon>
        <taxon>Metazoa</taxon>
        <taxon>Ecdysozoa</taxon>
        <taxon>Arthropoda</taxon>
        <taxon>Chelicerata</taxon>
        <taxon>Arachnida</taxon>
        <taxon>Acari</taxon>
        <taxon>Parasitiformes</taxon>
        <taxon>Ixodida</taxon>
        <taxon>Ixodoidea</taxon>
        <taxon>Ixodidae</taxon>
        <taxon>Haemaphysalinae</taxon>
        <taxon>Haemaphysalis</taxon>
    </lineage>
</organism>
<feature type="domain" description="FP protein C-terminal" evidence="1">
    <location>
        <begin position="17"/>
        <end position="68"/>
    </location>
</feature>
<dbReference type="VEuPathDB" id="VectorBase:HLOH_046224"/>
<reference evidence="2 3" key="1">
    <citation type="journal article" date="2020" name="Cell">
        <title>Large-Scale Comparative Analyses of Tick Genomes Elucidate Their Genetic Diversity and Vector Capacities.</title>
        <authorList>
            <consortium name="Tick Genome and Microbiome Consortium (TIGMIC)"/>
            <person name="Jia N."/>
            <person name="Wang J."/>
            <person name="Shi W."/>
            <person name="Du L."/>
            <person name="Sun Y."/>
            <person name="Zhan W."/>
            <person name="Jiang J.F."/>
            <person name="Wang Q."/>
            <person name="Zhang B."/>
            <person name="Ji P."/>
            <person name="Bell-Sakyi L."/>
            <person name="Cui X.M."/>
            <person name="Yuan T.T."/>
            <person name="Jiang B.G."/>
            <person name="Yang W.F."/>
            <person name="Lam T.T."/>
            <person name="Chang Q.C."/>
            <person name="Ding S.J."/>
            <person name="Wang X.J."/>
            <person name="Zhu J.G."/>
            <person name="Ruan X.D."/>
            <person name="Zhao L."/>
            <person name="Wei J.T."/>
            <person name="Ye R.Z."/>
            <person name="Que T.C."/>
            <person name="Du C.H."/>
            <person name="Zhou Y.H."/>
            <person name="Cheng J.X."/>
            <person name="Dai P.F."/>
            <person name="Guo W.B."/>
            <person name="Han X.H."/>
            <person name="Huang E.J."/>
            <person name="Li L.F."/>
            <person name="Wei W."/>
            <person name="Gao Y.C."/>
            <person name="Liu J.Z."/>
            <person name="Shao H.Z."/>
            <person name="Wang X."/>
            <person name="Wang C.C."/>
            <person name="Yang T.C."/>
            <person name="Huo Q.B."/>
            <person name="Li W."/>
            <person name="Chen H.Y."/>
            <person name="Chen S.E."/>
            <person name="Zhou L.G."/>
            <person name="Ni X.B."/>
            <person name="Tian J.H."/>
            <person name="Sheng Y."/>
            <person name="Liu T."/>
            <person name="Pan Y.S."/>
            <person name="Xia L.Y."/>
            <person name="Li J."/>
            <person name="Zhao F."/>
            <person name="Cao W.C."/>
        </authorList>
    </citation>
    <scope>NUCLEOTIDE SEQUENCE [LARGE SCALE GENOMIC DNA]</scope>
    <source>
        <strain evidence="2">HaeL-2018</strain>
    </source>
</reference>